<feature type="transmembrane region" description="Helical" evidence="3">
    <location>
        <begin position="67"/>
        <end position="87"/>
    </location>
</feature>
<feature type="domain" description="Calcineurin-like phosphoesterase" evidence="4">
    <location>
        <begin position="158"/>
        <end position="326"/>
    </location>
</feature>
<accession>A0A2T5MJT3</accession>
<name>A0A2T5MJT3_9GAMM</name>
<dbReference type="InterPro" id="IPR004843">
    <property type="entry name" value="Calcineurin-like_PHP"/>
</dbReference>
<keyword evidence="3" id="KW-0472">Membrane</keyword>
<reference evidence="5 6" key="1">
    <citation type="submission" date="2018-04" db="EMBL/GenBank/DDBJ databases">
        <title>Novel species isolated from glacier.</title>
        <authorList>
            <person name="Liu Q."/>
            <person name="Xin Y.-H."/>
        </authorList>
    </citation>
    <scope>NUCLEOTIDE SEQUENCE [LARGE SCALE GENOMIC DNA]</scope>
    <source>
        <strain evidence="5 6">GT1R17</strain>
    </source>
</reference>
<evidence type="ECO:0000313" key="5">
    <source>
        <dbReference type="EMBL" id="PTU32837.1"/>
    </source>
</evidence>
<dbReference type="GO" id="GO:0009245">
    <property type="term" value="P:lipid A biosynthetic process"/>
    <property type="evidence" value="ECO:0007669"/>
    <property type="project" value="TreeGrafter"/>
</dbReference>
<dbReference type="EMBL" id="QANS01000001">
    <property type="protein sequence ID" value="PTU32837.1"/>
    <property type="molecule type" value="Genomic_DNA"/>
</dbReference>
<dbReference type="GO" id="GO:0008758">
    <property type="term" value="F:UDP-2,3-diacylglucosamine hydrolase activity"/>
    <property type="evidence" value="ECO:0007669"/>
    <property type="project" value="TreeGrafter"/>
</dbReference>
<keyword evidence="6" id="KW-1185">Reference proteome</keyword>
<dbReference type="Pfam" id="PF00149">
    <property type="entry name" value="Metallophos"/>
    <property type="match status" value="1"/>
</dbReference>
<evidence type="ECO:0000259" key="4">
    <source>
        <dbReference type="Pfam" id="PF00149"/>
    </source>
</evidence>
<feature type="transmembrane region" description="Helical" evidence="3">
    <location>
        <begin position="33"/>
        <end position="55"/>
    </location>
</feature>
<dbReference type="Proteomes" id="UP000244248">
    <property type="component" value="Unassembled WGS sequence"/>
</dbReference>
<keyword evidence="3" id="KW-0812">Transmembrane</keyword>
<dbReference type="AlphaFoldDB" id="A0A2T5MJT3"/>
<dbReference type="GO" id="GO:0046872">
    <property type="term" value="F:metal ion binding"/>
    <property type="evidence" value="ECO:0007669"/>
    <property type="project" value="UniProtKB-KW"/>
</dbReference>
<dbReference type="PANTHER" id="PTHR31302">
    <property type="entry name" value="TRANSMEMBRANE PROTEIN WITH METALLOPHOSPHOESTERASE DOMAIN-RELATED"/>
    <property type="match status" value="1"/>
</dbReference>
<dbReference type="InterPro" id="IPR051158">
    <property type="entry name" value="Metallophosphoesterase_sf"/>
</dbReference>
<dbReference type="Gene3D" id="3.60.21.10">
    <property type="match status" value="1"/>
</dbReference>
<protein>
    <submittedName>
        <fullName evidence="5">Serine/threonine protein phosphatase</fullName>
    </submittedName>
</protein>
<comment type="caution">
    <text evidence="5">The sequence shown here is derived from an EMBL/GenBank/DDBJ whole genome shotgun (WGS) entry which is preliminary data.</text>
</comment>
<dbReference type="OrthoDB" id="9780884at2"/>
<feature type="transmembrane region" description="Helical" evidence="3">
    <location>
        <begin position="115"/>
        <end position="134"/>
    </location>
</feature>
<dbReference type="RefSeq" id="WP_107938545.1">
    <property type="nucleotide sequence ID" value="NZ_QANS01000001.1"/>
</dbReference>
<dbReference type="CDD" id="cd07385">
    <property type="entry name" value="MPP_YkuE_C"/>
    <property type="match status" value="1"/>
</dbReference>
<evidence type="ECO:0000256" key="3">
    <source>
        <dbReference type="SAM" id="Phobius"/>
    </source>
</evidence>
<dbReference type="PANTHER" id="PTHR31302:SF31">
    <property type="entry name" value="PHOSPHODIESTERASE YAEI"/>
    <property type="match status" value="1"/>
</dbReference>
<proteinExistence type="predicted"/>
<keyword evidence="2" id="KW-0378">Hydrolase</keyword>
<dbReference type="GO" id="GO:0016020">
    <property type="term" value="C:membrane"/>
    <property type="evidence" value="ECO:0007669"/>
    <property type="project" value="GOC"/>
</dbReference>
<gene>
    <name evidence="5" type="ORF">CJD38_01615</name>
</gene>
<organism evidence="5 6">
    <name type="scientific">Stenotrophobium rhamnosiphilum</name>
    <dbReference type="NCBI Taxonomy" id="2029166"/>
    <lineage>
        <taxon>Bacteria</taxon>
        <taxon>Pseudomonadati</taxon>
        <taxon>Pseudomonadota</taxon>
        <taxon>Gammaproteobacteria</taxon>
        <taxon>Nevskiales</taxon>
        <taxon>Nevskiaceae</taxon>
        <taxon>Stenotrophobium</taxon>
    </lineage>
</organism>
<evidence type="ECO:0000256" key="2">
    <source>
        <dbReference type="ARBA" id="ARBA00022801"/>
    </source>
</evidence>
<keyword evidence="1" id="KW-0479">Metal-binding</keyword>
<evidence type="ECO:0000313" key="6">
    <source>
        <dbReference type="Proteomes" id="UP000244248"/>
    </source>
</evidence>
<dbReference type="InterPro" id="IPR029052">
    <property type="entry name" value="Metallo-depent_PP-like"/>
</dbReference>
<sequence length="383" mass="41536">MTKKAVPTLLFISALLHLYIGLRLQPDLAFSPLAQWSLTVWLVISTLLIPAPLLVRLSPMGRAGDAIGWIGYLAMGVFSSLFVLTILRDLTLATSGLINMLRPDTIAMLTLRENSAVGVIALTVFASLIGVFNARRLAKVVEVNVPIANLPQALQGFSIVQISDIHVGPTIKHGYIRAIVDAVNKLKPDVVAVTGDIVDGSVAHLRKHVAPLGELSARHGVYAVTGNHEYYSGADAWVAELRRLGLHVLMNQNQVLNHDGTNVLIGGVTDYAAHKFDPTHKSDPLAALVGVTQAIAIKVLLAHQPRTAPEAEAAGFDLQLSGHTHGGQFLPWKWFVPLQQPFTAGLHRLRKLWVYTSRGTGYWGPPIRFGAPSEITHLRLVAQ</sequence>
<dbReference type="SUPFAM" id="SSF56300">
    <property type="entry name" value="Metallo-dependent phosphatases"/>
    <property type="match status" value="1"/>
</dbReference>
<keyword evidence="3" id="KW-1133">Transmembrane helix</keyword>
<evidence type="ECO:0000256" key="1">
    <source>
        <dbReference type="ARBA" id="ARBA00022723"/>
    </source>
</evidence>